<accession>A0ABV7Y8G0</accession>
<dbReference type="Gene3D" id="3.20.80.10">
    <property type="entry name" value="Regulatory factor, effector binding domain"/>
    <property type="match status" value="1"/>
</dbReference>
<sequence>MELLEPPRVVDRARVDCLGIRVVTPFRGMLRVRDELLAELAACLKTHDLEPDGPFFHRLHLIDMDGPMDIEVGVVTSAPVGGDDRVRRTELPAGRYATLTYRLHARRANKALLDWAAEQGLALDRWDVAEGDRFACRYEAYRTDPRTEPRKTQWIAELNFRLADG</sequence>
<dbReference type="SUPFAM" id="SSF55136">
    <property type="entry name" value="Probable bacterial effector-binding domain"/>
    <property type="match status" value="1"/>
</dbReference>
<dbReference type="EMBL" id="JBHRZH010000006">
    <property type="protein sequence ID" value="MFC3761119.1"/>
    <property type="molecule type" value="Genomic_DNA"/>
</dbReference>
<dbReference type="InterPro" id="IPR029442">
    <property type="entry name" value="GyrI-like"/>
</dbReference>
<dbReference type="Proteomes" id="UP001595699">
    <property type="component" value="Unassembled WGS sequence"/>
</dbReference>
<comment type="caution">
    <text evidence="2">The sequence shown here is derived from an EMBL/GenBank/DDBJ whole genome shotgun (WGS) entry which is preliminary data.</text>
</comment>
<protein>
    <submittedName>
        <fullName evidence="2">GyrI-like domain-containing protein</fullName>
    </submittedName>
</protein>
<keyword evidence="3" id="KW-1185">Reference proteome</keyword>
<organism evidence="2 3">
    <name type="scientific">Tenggerimyces flavus</name>
    <dbReference type="NCBI Taxonomy" id="1708749"/>
    <lineage>
        <taxon>Bacteria</taxon>
        <taxon>Bacillati</taxon>
        <taxon>Actinomycetota</taxon>
        <taxon>Actinomycetes</taxon>
        <taxon>Propionibacteriales</taxon>
        <taxon>Nocardioidaceae</taxon>
        <taxon>Tenggerimyces</taxon>
    </lineage>
</organism>
<name>A0ABV7Y8G0_9ACTN</name>
<dbReference type="RefSeq" id="WP_205117335.1">
    <property type="nucleotide sequence ID" value="NZ_JAFBCM010000001.1"/>
</dbReference>
<dbReference type="InterPro" id="IPR011256">
    <property type="entry name" value="Reg_factor_effector_dom_sf"/>
</dbReference>
<dbReference type="Pfam" id="PF06445">
    <property type="entry name" value="GyrI-like"/>
    <property type="match status" value="1"/>
</dbReference>
<proteinExistence type="predicted"/>
<evidence type="ECO:0000313" key="3">
    <source>
        <dbReference type="Proteomes" id="UP001595699"/>
    </source>
</evidence>
<feature type="domain" description="GyrI-like small molecule binding" evidence="1">
    <location>
        <begin position="34"/>
        <end position="158"/>
    </location>
</feature>
<evidence type="ECO:0000313" key="2">
    <source>
        <dbReference type="EMBL" id="MFC3761119.1"/>
    </source>
</evidence>
<reference evidence="3" key="1">
    <citation type="journal article" date="2019" name="Int. J. Syst. Evol. Microbiol.">
        <title>The Global Catalogue of Microorganisms (GCM) 10K type strain sequencing project: providing services to taxonomists for standard genome sequencing and annotation.</title>
        <authorList>
            <consortium name="The Broad Institute Genomics Platform"/>
            <consortium name="The Broad Institute Genome Sequencing Center for Infectious Disease"/>
            <person name="Wu L."/>
            <person name="Ma J."/>
        </authorList>
    </citation>
    <scope>NUCLEOTIDE SEQUENCE [LARGE SCALE GENOMIC DNA]</scope>
    <source>
        <strain evidence="3">CGMCC 4.7241</strain>
    </source>
</reference>
<evidence type="ECO:0000259" key="1">
    <source>
        <dbReference type="Pfam" id="PF06445"/>
    </source>
</evidence>
<gene>
    <name evidence="2" type="ORF">ACFOUW_09730</name>
</gene>